<sequence>MGDWLQINTGTERLEEVYFNDKMHFLSAIRKKIDEAHIHLDTKNLLENHLIKVENKRKLDWLIEWTQKEQWQFTDKLNKVKEEKTSIFNKLNKVDDLISEEINREEIETFLRSVKEIEIEKVDEKERIRKFNELSSQVKELGIIVYETNTVGEAIHKTEKTGYNCVFLLDKDNKLIWIFTKNQLQELDSNKKISEIVKDGTLEFWKKDITNNDAKNKMMKLWINALPILDEQGILYWVLSIKDLEKNIAENKCVLSLTELNLDFLKQEI</sequence>
<organism evidence="1">
    <name type="scientific">uncultured bacterium</name>
    <name type="common">gcode 4</name>
    <dbReference type="NCBI Taxonomy" id="1234023"/>
    <lineage>
        <taxon>Bacteria</taxon>
        <taxon>environmental samples</taxon>
    </lineage>
</organism>
<dbReference type="InterPro" id="IPR046342">
    <property type="entry name" value="CBS_dom_sf"/>
</dbReference>
<protein>
    <submittedName>
        <fullName evidence="1">Uncharacterized protein</fullName>
    </submittedName>
</protein>
<evidence type="ECO:0000313" key="1">
    <source>
        <dbReference type="EMBL" id="EKD65811.1"/>
    </source>
</evidence>
<dbReference type="AlphaFoldDB" id="K2AVW4"/>
<dbReference type="EMBL" id="AMFJ01021670">
    <property type="protein sequence ID" value="EKD65811.1"/>
    <property type="molecule type" value="Genomic_DNA"/>
</dbReference>
<proteinExistence type="predicted"/>
<gene>
    <name evidence="1" type="ORF">ACD_49C00084G0006</name>
</gene>
<dbReference type="SUPFAM" id="SSF54631">
    <property type="entry name" value="CBS-domain pair"/>
    <property type="match status" value="1"/>
</dbReference>
<comment type="caution">
    <text evidence="1">The sequence shown here is derived from an EMBL/GenBank/DDBJ whole genome shotgun (WGS) entry which is preliminary data.</text>
</comment>
<accession>K2AVW4</accession>
<dbReference type="Gene3D" id="3.10.580.10">
    <property type="entry name" value="CBS-domain"/>
    <property type="match status" value="1"/>
</dbReference>
<name>K2AVW4_9BACT</name>
<reference evidence="1" key="1">
    <citation type="journal article" date="2012" name="Science">
        <title>Fermentation, hydrogen, and sulfur metabolism in multiple uncultivated bacterial phyla.</title>
        <authorList>
            <person name="Wrighton K.C."/>
            <person name="Thomas B.C."/>
            <person name="Sharon I."/>
            <person name="Miller C.S."/>
            <person name="Castelle C.J."/>
            <person name="VerBerkmoes N.C."/>
            <person name="Wilkins M.J."/>
            <person name="Hettich R.L."/>
            <person name="Lipton M.S."/>
            <person name="Williams K.H."/>
            <person name="Long P.E."/>
            <person name="Banfield J.F."/>
        </authorList>
    </citation>
    <scope>NUCLEOTIDE SEQUENCE [LARGE SCALE GENOMIC DNA]</scope>
</reference>